<reference evidence="1" key="1">
    <citation type="submission" date="2020-11" db="EMBL/GenBank/DDBJ databases">
        <title>Kefir isolates.</title>
        <authorList>
            <person name="Marcisauskas S."/>
            <person name="Kim Y."/>
            <person name="Blasche S."/>
        </authorList>
    </citation>
    <scope>NUCLEOTIDE SEQUENCE</scope>
    <source>
        <strain evidence="1">Olga-1</strain>
    </source>
</reference>
<dbReference type="Proteomes" id="UP000697127">
    <property type="component" value="Unassembled WGS sequence"/>
</dbReference>
<keyword evidence="2" id="KW-1185">Reference proteome</keyword>
<comment type="caution">
    <text evidence="1">The sequence shown here is derived from an EMBL/GenBank/DDBJ whole genome shotgun (WGS) entry which is preliminary data.</text>
</comment>
<dbReference type="EMBL" id="PUHW01000016">
    <property type="protein sequence ID" value="KAG0690850.1"/>
    <property type="molecule type" value="Genomic_DNA"/>
</dbReference>
<accession>A0A9P6WPS0</accession>
<evidence type="ECO:0000313" key="2">
    <source>
        <dbReference type="Proteomes" id="UP000697127"/>
    </source>
</evidence>
<proteinExistence type="predicted"/>
<organism evidence="1 2">
    <name type="scientific">Pichia californica</name>
    <dbReference type="NCBI Taxonomy" id="460514"/>
    <lineage>
        <taxon>Eukaryota</taxon>
        <taxon>Fungi</taxon>
        <taxon>Dikarya</taxon>
        <taxon>Ascomycota</taxon>
        <taxon>Saccharomycotina</taxon>
        <taxon>Pichiomycetes</taxon>
        <taxon>Pichiales</taxon>
        <taxon>Pichiaceae</taxon>
        <taxon>Pichia</taxon>
    </lineage>
</organism>
<dbReference type="AlphaFoldDB" id="A0A9P6WPS0"/>
<sequence length="230" mass="27072">MIDLLSTPKYTQLNEVSKELLTKVDDYALDYNIFLFKGIDNVITEDNDNLKTFINSLFVSIPTEYTKMIYNPIDPNTNNVIPSTTSKLQKRLLSMIIEERHRRDIELLNKQFENKIKYVELEDPHIYEIKSPFYQTFNKSRDEYKSQFDKLALLQSLEYDFEHELDDDSDYQNDNDLIEHFCDDEMLEFSLNNSKNEADVVDSEIVRVLLPLASQVILGENNENEDSEKD</sequence>
<evidence type="ECO:0000313" key="1">
    <source>
        <dbReference type="EMBL" id="KAG0690850.1"/>
    </source>
</evidence>
<name>A0A9P6WPS0_9ASCO</name>
<protein>
    <submittedName>
        <fullName evidence="1">Uncharacterized protein</fullName>
    </submittedName>
</protein>
<gene>
    <name evidence="1" type="ORF">C6P40_001110</name>
</gene>